<name>A0A7W9ANU2_9SPHN</name>
<dbReference type="Proteomes" id="UP000557739">
    <property type="component" value="Unassembled WGS sequence"/>
</dbReference>
<evidence type="ECO:0000313" key="1">
    <source>
        <dbReference type="EMBL" id="MBB5697676.1"/>
    </source>
</evidence>
<sequence length="54" mass="6239">MSRSASEERDYFLRRSADHRDLAARTAEAGNRVLHERFATLYTERAASVMVDDH</sequence>
<dbReference type="RefSeq" id="WP_184025074.1">
    <property type="nucleotide sequence ID" value="NZ_JACIJJ010000001.1"/>
</dbReference>
<comment type="caution">
    <text evidence="1">The sequence shown here is derived from an EMBL/GenBank/DDBJ whole genome shotgun (WGS) entry which is preliminary data.</text>
</comment>
<evidence type="ECO:0000313" key="2">
    <source>
        <dbReference type="Proteomes" id="UP000557739"/>
    </source>
</evidence>
<proteinExistence type="predicted"/>
<reference evidence="1 2" key="1">
    <citation type="submission" date="2020-08" db="EMBL/GenBank/DDBJ databases">
        <title>Genomic Encyclopedia of Type Strains, Phase IV (KMG-IV): sequencing the most valuable type-strain genomes for metagenomic binning, comparative biology and taxonomic classification.</title>
        <authorList>
            <person name="Goeker M."/>
        </authorList>
    </citation>
    <scope>NUCLEOTIDE SEQUENCE [LARGE SCALE GENOMIC DNA]</scope>
    <source>
        <strain evidence="1 2">DSM 27244</strain>
    </source>
</reference>
<dbReference type="AlphaFoldDB" id="A0A7W9ANU2"/>
<dbReference type="EMBL" id="JACIJJ010000001">
    <property type="protein sequence ID" value="MBB5697676.1"/>
    <property type="molecule type" value="Genomic_DNA"/>
</dbReference>
<protein>
    <submittedName>
        <fullName evidence="1">Uncharacterized protein</fullName>
    </submittedName>
</protein>
<organism evidence="1 2">
    <name type="scientific">Sphingomonas yantingensis</name>
    <dbReference type="NCBI Taxonomy" id="1241761"/>
    <lineage>
        <taxon>Bacteria</taxon>
        <taxon>Pseudomonadati</taxon>
        <taxon>Pseudomonadota</taxon>
        <taxon>Alphaproteobacteria</taxon>
        <taxon>Sphingomonadales</taxon>
        <taxon>Sphingomonadaceae</taxon>
        <taxon>Sphingomonas</taxon>
    </lineage>
</organism>
<keyword evidence="2" id="KW-1185">Reference proteome</keyword>
<gene>
    <name evidence="1" type="ORF">FHR19_001001</name>
</gene>
<accession>A0A7W9ANU2</accession>